<name>A0ABR6GAH7_9HYPH</name>
<dbReference type="InterPro" id="IPR052162">
    <property type="entry name" value="Sensor_kinase/Photoreceptor"/>
</dbReference>
<dbReference type="GO" id="GO:0016301">
    <property type="term" value="F:kinase activity"/>
    <property type="evidence" value="ECO:0007669"/>
    <property type="project" value="UniProtKB-KW"/>
</dbReference>
<dbReference type="PRINTS" id="PR00344">
    <property type="entry name" value="BCTRLSENSOR"/>
</dbReference>
<dbReference type="InterPro" id="IPR004358">
    <property type="entry name" value="Sig_transdc_His_kin-like_C"/>
</dbReference>
<dbReference type="PANTHER" id="PTHR43304:SF1">
    <property type="entry name" value="PAC DOMAIN-CONTAINING PROTEIN"/>
    <property type="match status" value="1"/>
</dbReference>
<dbReference type="SUPFAM" id="SSF55874">
    <property type="entry name" value="ATPase domain of HSP90 chaperone/DNA topoisomerase II/histidine kinase"/>
    <property type="match status" value="1"/>
</dbReference>
<evidence type="ECO:0000256" key="3">
    <source>
        <dbReference type="ARBA" id="ARBA00022553"/>
    </source>
</evidence>
<proteinExistence type="predicted"/>
<dbReference type="CDD" id="cd00082">
    <property type="entry name" value="HisKA"/>
    <property type="match status" value="1"/>
</dbReference>
<dbReference type="Pfam" id="PF02518">
    <property type="entry name" value="HATPase_c"/>
    <property type="match status" value="1"/>
</dbReference>
<dbReference type="EMBL" id="JACHXX010000004">
    <property type="protein sequence ID" value="MBB3163243.1"/>
    <property type="molecule type" value="Genomic_DNA"/>
</dbReference>
<dbReference type="SMART" id="SM00388">
    <property type="entry name" value="HisKA"/>
    <property type="match status" value="1"/>
</dbReference>
<dbReference type="Proteomes" id="UP000542811">
    <property type="component" value="Unassembled WGS sequence"/>
</dbReference>
<dbReference type="Gene3D" id="3.30.450.40">
    <property type="match status" value="1"/>
</dbReference>
<evidence type="ECO:0000313" key="7">
    <source>
        <dbReference type="EMBL" id="MBB3163243.1"/>
    </source>
</evidence>
<dbReference type="PROSITE" id="PS50109">
    <property type="entry name" value="HIS_KIN"/>
    <property type="match status" value="1"/>
</dbReference>
<dbReference type="InterPro" id="IPR003018">
    <property type="entry name" value="GAF"/>
</dbReference>
<evidence type="ECO:0000256" key="4">
    <source>
        <dbReference type="ARBA" id="ARBA00022679"/>
    </source>
</evidence>
<dbReference type="Pfam" id="PF01590">
    <property type="entry name" value="GAF"/>
    <property type="match status" value="1"/>
</dbReference>
<dbReference type="PANTHER" id="PTHR43304">
    <property type="entry name" value="PHYTOCHROME-LIKE PROTEIN CPH1"/>
    <property type="match status" value="1"/>
</dbReference>
<dbReference type="SUPFAM" id="SSF55785">
    <property type="entry name" value="PYP-like sensor domain (PAS domain)"/>
    <property type="match status" value="2"/>
</dbReference>
<evidence type="ECO:0000256" key="2">
    <source>
        <dbReference type="ARBA" id="ARBA00012438"/>
    </source>
</evidence>
<dbReference type="Gene3D" id="3.30.565.10">
    <property type="entry name" value="Histidine kinase-like ATPase, C-terminal domain"/>
    <property type="match status" value="1"/>
</dbReference>
<reference evidence="7 8" key="1">
    <citation type="submission" date="2020-08" db="EMBL/GenBank/DDBJ databases">
        <title>Genomic Encyclopedia of Type Strains, Phase III (KMG-III): the genomes of soil and plant-associated and newly described type strains.</title>
        <authorList>
            <person name="Whitman W."/>
        </authorList>
    </citation>
    <scope>NUCLEOTIDE SEQUENCE [LARGE SCALE GENOMIC DNA]</scope>
    <source>
        <strain evidence="7 8">CECT 8280</strain>
    </source>
</reference>
<dbReference type="InterPro" id="IPR029016">
    <property type="entry name" value="GAF-like_dom_sf"/>
</dbReference>
<dbReference type="Gene3D" id="3.30.450.20">
    <property type="entry name" value="PAS domain"/>
    <property type="match status" value="2"/>
</dbReference>
<feature type="domain" description="Histidine kinase" evidence="6">
    <location>
        <begin position="456"/>
        <end position="672"/>
    </location>
</feature>
<dbReference type="RefSeq" id="WP_245310566.1">
    <property type="nucleotide sequence ID" value="NZ_JACHXX010000004.1"/>
</dbReference>
<dbReference type="InterPro" id="IPR000014">
    <property type="entry name" value="PAS"/>
</dbReference>
<gene>
    <name evidence="7" type="ORF">FHS25_003721</name>
</gene>
<keyword evidence="5 7" id="KW-0418">Kinase</keyword>
<keyword evidence="8" id="KW-1185">Reference proteome</keyword>
<evidence type="ECO:0000256" key="1">
    <source>
        <dbReference type="ARBA" id="ARBA00000085"/>
    </source>
</evidence>
<evidence type="ECO:0000259" key="6">
    <source>
        <dbReference type="PROSITE" id="PS50109"/>
    </source>
</evidence>
<evidence type="ECO:0000313" key="8">
    <source>
        <dbReference type="Proteomes" id="UP000542811"/>
    </source>
</evidence>
<protein>
    <recommendedName>
        <fullName evidence="2">histidine kinase</fullName>
        <ecNumber evidence="2">2.7.13.3</ecNumber>
    </recommendedName>
</protein>
<dbReference type="SMART" id="SM00387">
    <property type="entry name" value="HATPase_c"/>
    <property type="match status" value="1"/>
</dbReference>
<dbReference type="InterPro" id="IPR005467">
    <property type="entry name" value="His_kinase_dom"/>
</dbReference>
<evidence type="ECO:0000256" key="5">
    <source>
        <dbReference type="ARBA" id="ARBA00022777"/>
    </source>
</evidence>
<keyword evidence="4" id="KW-0808">Transferase</keyword>
<dbReference type="InterPro" id="IPR035965">
    <property type="entry name" value="PAS-like_dom_sf"/>
</dbReference>
<keyword evidence="3" id="KW-0597">Phosphoprotein</keyword>
<organism evidence="7 8">
    <name type="scientific">Rhizobium laguerreae</name>
    <dbReference type="NCBI Taxonomy" id="1076926"/>
    <lineage>
        <taxon>Bacteria</taxon>
        <taxon>Pseudomonadati</taxon>
        <taxon>Pseudomonadota</taxon>
        <taxon>Alphaproteobacteria</taxon>
        <taxon>Hyphomicrobiales</taxon>
        <taxon>Rhizobiaceae</taxon>
        <taxon>Rhizobium/Agrobacterium group</taxon>
        <taxon>Rhizobium</taxon>
    </lineage>
</organism>
<comment type="catalytic activity">
    <reaction evidence="1">
        <text>ATP + protein L-histidine = ADP + protein N-phospho-L-histidine.</text>
        <dbReference type="EC" id="2.7.13.3"/>
    </reaction>
</comment>
<sequence length="675" mass="74516">MSEICEQIPAIVWTTDEAGLTIYGNSRFRAYFGSESHATDGLNALHPDDAITLPVKIRNARREGLDVKTDVRLRRLSGEYCWFALSASTWGDGAAVKYCWVAVERNKRAGDNFIIQRVEDSGQAGHLIASETEILEMVARGAATAEVFDKVCRLVEELIDDCFCCILELSLDRRHFRFGAAPRLPGEFKGVFDGSEVAAGLGPCGLAATSRRPVEVPDCASDALAGTAEGRLMLLNGFNVCQAKPILSPYGNTAGVFTIYRQRYAAFSLFEQQVVDRAINIIGISIDRTRHEEALVRRETQVRRSQAQLLAAQRISSTGSFTFDIQKNECVWSEELYRIFDIDPSLEPDIYAVRKRVYRDDLDKFNGELQRALSGQSIDVTFRIVTSHAALKFLRGLAKISYHVGDNPVLVGTVQDITDFKNAQEALQRGEEALVKAREDLAYVSRVMTISALTASIAHEVSQPLAGILTNANACLRLLALSPPNIQAASETARRTIRDTMRATEIIKRLRAMFARQPSTMEYTDLNDLAREVIILSARDMHQKSISVTAQLEPKALLIMGDRVQLQQVILNMLLNARDAMGDIESRPRILTVSTHVDTEESAVLSITDVGIGFPLENADKMFEAFFTTKQDGMGIGLAISRSIIENHGGIMWAEPNDGPGATVAFSIPLRSPPQ</sequence>
<accession>A0ABR6GAH7</accession>
<dbReference type="InterPro" id="IPR003661">
    <property type="entry name" value="HisK_dim/P_dom"/>
</dbReference>
<dbReference type="Gene3D" id="1.10.287.130">
    <property type="match status" value="1"/>
</dbReference>
<dbReference type="SUPFAM" id="SSF55781">
    <property type="entry name" value="GAF domain-like"/>
    <property type="match status" value="1"/>
</dbReference>
<dbReference type="EC" id="2.7.13.3" evidence="2"/>
<comment type="caution">
    <text evidence="7">The sequence shown here is derived from an EMBL/GenBank/DDBJ whole genome shotgun (WGS) entry which is preliminary data.</text>
</comment>
<dbReference type="InterPro" id="IPR003594">
    <property type="entry name" value="HATPase_dom"/>
</dbReference>
<dbReference type="CDD" id="cd00130">
    <property type="entry name" value="PAS"/>
    <property type="match status" value="1"/>
</dbReference>
<dbReference type="InterPro" id="IPR036890">
    <property type="entry name" value="HATPase_C_sf"/>
</dbReference>